<evidence type="ECO:0000256" key="1">
    <source>
        <dbReference type="SAM" id="MobiDB-lite"/>
    </source>
</evidence>
<dbReference type="EMBL" id="SDMP01000020">
    <property type="protein sequence ID" value="RYQ84588.1"/>
    <property type="molecule type" value="Genomic_DNA"/>
</dbReference>
<dbReference type="STRING" id="3818.A0A444X4I8"/>
<evidence type="ECO:0000313" key="3">
    <source>
        <dbReference type="EMBL" id="RYQ84588.1"/>
    </source>
</evidence>
<keyword evidence="4" id="KW-1185">Reference proteome</keyword>
<dbReference type="InterPro" id="IPR025756">
    <property type="entry name" value="Myb_CC_LHEQLE"/>
</dbReference>
<comment type="caution">
    <text evidence="3">The sequence shown here is derived from an EMBL/GenBank/DDBJ whole genome shotgun (WGS) entry which is preliminary data.</text>
</comment>
<evidence type="ECO:0000259" key="2">
    <source>
        <dbReference type="Pfam" id="PF14379"/>
    </source>
</evidence>
<dbReference type="Pfam" id="PF14379">
    <property type="entry name" value="Myb_CC_LHEQLE"/>
    <property type="match status" value="1"/>
</dbReference>
<sequence length="214" mass="24646">MAYTHLHNIISNWQKTGCIEENRIRKIQSLKGNFIRKEVSQNREIPIAEALRHQIEVQKRLEEQLDIIVDLAQGKYLHAVLEKAQRTLSMEGSGNNLEASRAQFIEFNSALSNFMKNMNNKDSKQSISYVNDFYSKVHGSGFHNYHEVIRREENIVQTPKIEEARVKTRKKAQSIRTNRDRERPQRVGMANGGGSVDEAKARRRPKDDESATVA</sequence>
<dbReference type="InterPro" id="IPR046955">
    <property type="entry name" value="PHR1-like"/>
</dbReference>
<feature type="compositionally biased region" description="Basic and acidic residues" evidence="1">
    <location>
        <begin position="197"/>
        <end position="214"/>
    </location>
</feature>
<feature type="region of interest" description="Disordered" evidence="1">
    <location>
        <begin position="160"/>
        <end position="214"/>
    </location>
</feature>
<organism evidence="3 4">
    <name type="scientific">Arachis hypogaea</name>
    <name type="common">Peanut</name>
    <dbReference type="NCBI Taxonomy" id="3818"/>
    <lineage>
        <taxon>Eukaryota</taxon>
        <taxon>Viridiplantae</taxon>
        <taxon>Streptophyta</taxon>
        <taxon>Embryophyta</taxon>
        <taxon>Tracheophyta</taxon>
        <taxon>Spermatophyta</taxon>
        <taxon>Magnoliopsida</taxon>
        <taxon>eudicotyledons</taxon>
        <taxon>Gunneridae</taxon>
        <taxon>Pentapetalae</taxon>
        <taxon>rosids</taxon>
        <taxon>fabids</taxon>
        <taxon>Fabales</taxon>
        <taxon>Fabaceae</taxon>
        <taxon>Papilionoideae</taxon>
        <taxon>50 kb inversion clade</taxon>
        <taxon>dalbergioids sensu lato</taxon>
        <taxon>Dalbergieae</taxon>
        <taxon>Pterocarpus clade</taxon>
        <taxon>Arachis</taxon>
    </lineage>
</organism>
<accession>A0A444X4I8</accession>
<dbReference type="GO" id="GO:0003700">
    <property type="term" value="F:DNA-binding transcription factor activity"/>
    <property type="evidence" value="ECO:0007669"/>
    <property type="project" value="InterPro"/>
</dbReference>
<proteinExistence type="predicted"/>
<dbReference type="PANTHER" id="PTHR31499">
    <property type="entry name" value="MYB FAMILY TRANSCRIPTION FACTOR PHL11"/>
    <property type="match status" value="1"/>
</dbReference>
<evidence type="ECO:0000313" key="4">
    <source>
        <dbReference type="Proteomes" id="UP000289738"/>
    </source>
</evidence>
<dbReference type="Proteomes" id="UP000289738">
    <property type="component" value="Chromosome B10"/>
</dbReference>
<name>A0A444X4I8_ARAHY</name>
<dbReference type="PANTHER" id="PTHR31499:SF23">
    <property type="entry name" value="MYB FAMILY TRANSCRIPTION FACTOR PHL11"/>
    <property type="match status" value="1"/>
</dbReference>
<protein>
    <recommendedName>
        <fullName evidence="2">MYB-CC type transcription factor LHEQLE-containing domain-containing protein</fullName>
    </recommendedName>
</protein>
<dbReference type="AlphaFoldDB" id="A0A444X4I8"/>
<gene>
    <name evidence="3" type="ORF">Ahy_B10g104015</name>
</gene>
<feature type="domain" description="MYB-CC type transcription factor LHEQLE-containing" evidence="2">
    <location>
        <begin position="46"/>
        <end position="87"/>
    </location>
</feature>
<reference evidence="3 4" key="1">
    <citation type="submission" date="2019-01" db="EMBL/GenBank/DDBJ databases">
        <title>Sequencing of cultivated peanut Arachis hypogaea provides insights into genome evolution and oil improvement.</title>
        <authorList>
            <person name="Chen X."/>
        </authorList>
    </citation>
    <scope>NUCLEOTIDE SEQUENCE [LARGE SCALE GENOMIC DNA]</scope>
    <source>
        <strain evidence="4">cv. Fuhuasheng</strain>
        <tissue evidence="3">Leaves</tissue>
    </source>
</reference>